<protein>
    <submittedName>
        <fullName evidence="8">UNC-50</fullName>
    </submittedName>
</protein>
<reference evidence="8 9" key="1">
    <citation type="submission" date="2017-04" db="EMBL/GenBank/DDBJ databases">
        <title>Draft genome sequence of Tuber borchii Vittad., a whitish edible truffle.</title>
        <authorList>
            <consortium name="DOE Joint Genome Institute"/>
            <person name="Murat C."/>
            <person name="Kuo A."/>
            <person name="Barry K.W."/>
            <person name="Clum A."/>
            <person name="Dockter R.B."/>
            <person name="Fauchery L."/>
            <person name="Iotti M."/>
            <person name="Kohler A."/>
            <person name="Labutti K."/>
            <person name="Lindquist E.A."/>
            <person name="Lipzen A."/>
            <person name="Ohm R.A."/>
            <person name="Wang M."/>
            <person name="Grigoriev I.V."/>
            <person name="Zambonelli A."/>
            <person name="Martin F.M."/>
        </authorList>
    </citation>
    <scope>NUCLEOTIDE SEQUENCE [LARGE SCALE GENOMIC DNA]</scope>
    <source>
        <strain evidence="8 9">Tbo3840</strain>
    </source>
</reference>
<dbReference type="InterPro" id="IPR007881">
    <property type="entry name" value="UNC-50"/>
</dbReference>
<keyword evidence="5 7" id="KW-0472">Membrane</keyword>
<gene>
    <name evidence="8" type="ORF">B9Z19DRAFT_978472</name>
</gene>
<accession>A0A2T6ZVY2</accession>
<evidence type="ECO:0000256" key="1">
    <source>
        <dbReference type="ARBA" id="ARBA00004141"/>
    </source>
</evidence>
<comment type="subcellular location">
    <subcellularLocation>
        <location evidence="1">Membrane</location>
        <topology evidence="1">Multi-pass membrane protein</topology>
    </subcellularLocation>
</comment>
<dbReference type="Pfam" id="PF05216">
    <property type="entry name" value="UNC-50"/>
    <property type="match status" value="1"/>
</dbReference>
<feature type="compositionally biased region" description="Pro residues" evidence="6">
    <location>
        <begin position="1"/>
        <end position="11"/>
    </location>
</feature>
<keyword evidence="3 7" id="KW-0812">Transmembrane</keyword>
<dbReference type="OrthoDB" id="10027013at2759"/>
<dbReference type="Proteomes" id="UP000244722">
    <property type="component" value="Unassembled WGS sequence"/>
</dbReference>
<dbReference type="EMBL" id="NESQ01000085">
    <property type="protein sequence ID" value="PUU79635.1"/>
    <property type="molecule type" value="Genomic_DNA"/>
</dbReference>
<evidence type="ECO:0000256" key="6">
    <source>
        <dbReference type="SAM" id="MobiDB-lite"/>
    </source>
</evidence>
<evidence type="ECO:0000256" key="7">
    <source>
        <dbReference type="SAM" id="Phobius"/>
    </source>
</evidence>
<feature type="transmembrane region" description="Helical" evidence="7">
    <location>
        <begin position="123"/>
        <end position="144"/>
    </location>
</feature>
<organism evidence="8 9">
    <name type="scientific">Tuber borchii</name>
    <name type="common">White truffle</name>
    <dbReference type="NCBI Taxonomy" id="42251"/>
    <lineage>
        <taxon>Eukaryota</taxon>
        <taxon>Fungi</taxon>
        <taxon>Dikarya</taxon>
        <taxon>Ascomycota</taxon>
        <taxon>Pezizomycotina</taxon>
        <taxon>Pezizomycetes</taxon>
        <taxon>Pezizales</taxon>
        <taxon>Tuberaceae</taxon>
        <taxon>Tuber</taxon>
    </lineage>
</organism>
<comment type="caution">
    <text evidence="8">The sequence shown here is derived from an EMBL/GenBank/DDBJ whole genome shotgun (WGS) entry which is preliminary data.</text>
</comment>
<dbReference type="STRING" id="42251.A0A2T6ZVY2"/>
<sequence length="277" mass="31599">MYAPRTSPPPTRSTFAPHISAPRHGSRSDSGSGSRLPLFFRRMIKFPQMDFEMAIWEMTYLIIAPKKVIRTIYYHVGDPETKNTWSRDDPSFIVLLTFFLTLTSLAWGFAYTPAFPSIMRLMFSLVFLHFLLTSVVFALAGYIMCGRFLKVPGTGGLGRAGVVAGEGEMEFMYCLEIGVRAFFPVWVFLYVIQFLMMPILTKDYWISVFLGNSLYLIGFSFYCVITFLGYNALPFLHHTEIMLFPIFVLVVLWAVSLFGFNLTKHIVPILLHVTGEI</sequence>
<dbReference type="PANTHER" id="PTHR12841">
    <property type="entry name" value="PROTEIN UNC-50 HOMOLOG"/>
    <property type="match status" value="1"/>
</dbReference>
<evidence type="ECO:0000313" key="8">
    <source>
        <dbReference type="EMBL" id="PUU79635.1"/>
    </source>
</evidence>
<dbReference type="PANTHER" id="PTHR12841:SF6">
    <property type="entry name" value="PROTEIN UNC-50 HOMOLOG"/>
    <property type="match status" value="1"/>
</dbReference>
<evidence type="ECO:0000256" key="5">
    <source>
        <dbReference type="ARBA" id="ARBA00023136"/>
    </source>
</evidence>
<keyword evidence="4 7" id="KW-1133">Transmembrane helix</keyword>
<dbReference type="GO" id="GO:0000139">
    <property type="term" value="C:Golgi membrane"/>
    <property type="evidence" value="ECO:0007669"/>
    <property type="project" value="TreeGrafter"/>
</dbReference>
<evidence type="ECO:0000256" key="3">
    <source>
        <dbReference type="ARBA" id="ARBA00022692"/>
    </source>
</evidence>
<comment type="similarity">
    <text evidence="2">Belongs to the unc-50 family.</text>
</comment>
<feature type="region of interest" description="Disordered" evidence="6">
    <location>
        <begin position="1"/>
        <end position="33"/>
    </location>
</feature>
<feature type="transmembrane region" description="Helical" evidence="7">
    <location>
        <begin position="92"/>
        <end position="111"/>
    </location>
</feature>
<feature type="transmembrane region" description="Helical" evidence="7">
    <location>
        <begin position="242"/>
        <end position="262"/>
    </location>
</feature>
<name>A0A2T6ZVY2_TUBBO</name>
<feature type="transmembrane region" description="Helical" evidence="7">
    <location>
        <begin position="204"/>
        <end position="230"/>
    </location>
</feature>
<feature type="transmembrane region" description="Helical" evidence="7">
    <location>
        <begin position="177"/>
        <end position="197"/>
    </location>
</feature>
<evidence type="ECO:0000256" key="4">
    <source>
        <dbReference type="ARBA" id="ARBA00022989"/>
    </source>
</evidence>
<proteinExistence type="inferred from homology"/>
<evidence type="ECO:0000313" key="9">
    <source>
        <dbReference type="Proteomes" id="UP000244722"/>
    </source>
</evidence>
<evidence type="ECO:0000256" key="2">
    <source>
        <dbReference type="ARBA" id="ARBA00006293"/>
    </source>
</evidence>
<keyword evidence="9" id="KW-1185">Reference proteome</keyword>
<dbReference type="AlphaFoldDB" id="A0A2T6ZVY2"/>